<name>A0ABV6TEG0_9ACTN</name>
<dbReference type="GO" id="GO:0004519">
    <property type="term" value="F:endonuclease activity"/>
    <property type="evidence" value="ECO:0007669"/>
    <property type="project" value="UniProtKB-KW"/>
</dbReference>
<evidence type="ECO:0000313" key="2">
    <source>
        <dbReference type="EMBL" id="MFC0843818.1"/>
    </source>
</evidence>
<keyword evidence="2" id="KW-0378">Hydrolase</keyword>
<accession>A0ABV6TEG0</accession>
<gene>
    <name evidence="2" type="ORF">ACFH04_08830</name>
</gene>
<evidence type="ECO:0000313" key="3">
    <source>
        <dbReference type="Proteomes" id="UP001589887"/>
    </source>
</evidence>
<protein>
    <submittedName>
        <fullName evidence="2">Endonuclease/exonuclease/phosphatase family protein</fullName>
    </submittedName>
</protein>
<dbReference type="InterPro" id="IPR035992">
    <property type="entry name" value="Ricin_B-like_lectins"/>
</dbReference>
<keyword evidence="2" id="KW-0540">Nuclease</keyword>
<dbReference type="InterPro" id="IPR036691">
    <property type="entry name" value="Endo/exonu/phosph_ase_sf"/>
</dbReference>
<keyword evidence="3" id="KW-1185">Reference proteome</keyword>
<dbReference type="SUPFAM" id="SSF50370">
    <property type="entry name" value="Ricin B-like lectins"/>
    <property type="match status" value="2"/>
</dbReference>
<proteinExistence type="predicted"/>
<dbReference type="Gene3D" id="3.60.10.10">
    <property type="entry name" value="Endonuclease/exonuclease/phosphatase"/>
    <property type="match status" value="1"/>
</dbReference>
<comment type="caution">
    <text evidence="2">The sequence shown here is derived from an EMBL/GenBank/DDBJ whole genome shotgun (WGS) entry which is preliminary data.</text>
</comment>
<dbReference type="RefSeq" id="WP_394317580.1">
    <property type="nucleotide sequence ID" value="NZ_JBHMQV010000009.1"/>
</dbReference>
<reference evidence="2 3" key="1">
    <citation type="submission" date="2024-09" db="EMBL/GenBank/DDBJ databases">
        <authorList>
            <person name="Sun Q."/>
            <person name="Mori K."/>
        </authorList>
    </citation>
    <scope>NUCLEOTIDE SEQUENCE [LARGE SCALE GENOMIC DNA]</scope>
    <source>
        <strain evidence="2 3">JCM 4557</strain>
    </source>
</reference>
<keyword evidence="2" id="KW-0255">Endonuclease</keyword>
<feature type="region of interest" description="Disordered" evidence="1">
    <location>
        <begin position="1"/>
        <end position="25"/>
    </location>
</feature>
<dbReference type="SUPFAM" id="SSF56219">
    <property type="entry name" value="DNase I-like"/>
    <property type="match status" value="1"/>
</dbReference>
<dbReference type="Gene3D" id="2.80.10.50">
    <property type="match status" value="2"/>
</dbReference>
<dbReference type="EMBL" id="JBHMQV010000009">
    <property type="protein sequence ID" value="MFC0843818.1"/>
    <property type="molecule type" value="Genomic_DNA"/>
</dbReference>
<sequence length="635" mass="69401">MHAPQLLRRTSTSTSSGADTRPPGRARRLRSLLSLLTAFLLACAGIVTGTSTAQAVNGDGTSPFASYNMHGSDNGSRWTSEVAPLAATNQLVALQEAGAGPPLPAHDNDRSEFRQIRLTPNRAPQPSSVQRVTWAGGPNGSNRYVYYLQTDPRRVSGTDLDTWDGGQMNLAFVTDTPADDVRVLENPAYNPDPNAPNNRYRARPLLGLRFGNTWYWNTHARGEDVQGLLGRVRDFAATDGRNWVLAGDFNVNILNRPDNEARNQSLHLRAEETLLRTGQPTYIGGDTPSELDYAITRGVPGGFTATVPRGGGSDHVPVEFARTPPPVRAPLPSHVFHSVLASPTGGLLQENPNRSITVGDARYDGNQTFQMFTTDALTHYLQNVGTGDCIAIAPGTRRDASIPVVAGKCDDPRAQWTMAHLDDPPAWNDDNGGPQRWQNVAVPGLCLTPNGTSVSAAPCTQDAAQLWWDNAASPPASWQTTGDNVRLESSWLGGRLRRAGNVPGTFVYTQPTPPRWWWIYWLLYERQDFGWNIQRISRDDNLVRILSLSGDNQCLGSQDVHATTETAALLYKCDDARGVAGAGQRWLAEAYPDGSIRYRNEANHLCLLSPDADHGIVNLYKCQDIPAERWNTVSP</sequence>
<dbReference type="PROSITE" id="PS50231">
    <property type="entry name" value="RICIN_B_LECTIN"/>
    <property type="match status" value="2"/>
</dbReference>
<organism evidence="2 3">
    <name type="scientific">Streptomyces noboritoensis</name>
    <dbReference type="NCBI Taxonomy" id="67337"/>
    <lineage>
        <taxon>Bacteria</taxon>
        <taxon>Bacillati</taxon>
        <taxon>Actinomycetota</taxon>
        <taxon>Actinomycetes</taxon>
        <taxon>Kitasatosporales</taxon>
        <taxon>Streptomycetaceae</taxon>
        <taxon>Streptomyces</taxon>
    </lineage>
</organism>
<dbReference type="Proteomes" id="UP001589887">
    <property type="component" value="Unassembled WGS sequence"/>
</dbReference>
<evidence type="ECO:0000256" key="1">
    <source>
        <dbReference type="SAM" id="MobiDB-lite"/>
    </source>
</evidence>